<dbReference type="NCBIfam" id="TIGR01407">
    <property type="entry name" value="dinG_rel"/>
    <property type="match status" value="1"/>
</dbReference>
<evidence type="ECO:0000256" key="2">
    <source>
        <dbReference type="ARBA" id="ARBA00022722"/>
    </source>
</evidence>
<dbReference type="GO" id="GO:0003678">
    <property type="term" value="F:DNA helicase activity"/>
    <property type="evidence" value="ECO:0007669"/>
    <property type="project" value="UniProtKB-EC"/>
</dbReference>
<dbReference type="InterPro" id="IPR006555">
    <property type="entry name" value="ATP-dep_Helicase_C"/>
</dbReference>
<keyword evidence="3" id="KW-0479">Metal-binding</keyword>
<dbReference type="SUPFAM" id="SSF52540">
    <property type="entry name" value="P-loop containing nucleoside triphosphate hydrolases"/>
    <property type="match status" value="1"/>
</dbReference>
<dbReference type="Gene3D" id="3.40.50.300">
    <property type="entry name" value="P-loop containing nucleotide triphosphate hydrolases"/>
    <property type="match status" value="2"/>
</dbReference>
<dbReference type="Pfam" id="PF00929">
    <property type="entry name" value="RNase_T"/>
    <property type="match status" value="1"/>
</dbReference>
<keyword evidence="8 14" id="KW-0067">ATP-binding</keyword>
<evidence type="ECO:0000256" key="4">
    <source>
        <dbReference type="ARBA" id="ARBA00022741"/>
    </source>
</evidence>
<dbReference type="PROSITE" id="PS51194">
    <property type="entry name" value="HELICASE_CTER"/>
    <property type="match status" value="1"/>
</dbReference>
<dbReference type="NCBIfam" id="NF005981">
    <property type="entry name" value="PRK08074.1"/>
    <property type="match status" value="1"/>
</dbReference>
<organism evidence="19 20">
    <name type="scientific">Geomicrobium sediminis</name>
    <dbReference type="NCBI Taxonomy" id="1347788"/>
    <lineage>
        <taxon>Bacteria</taxon>
        <taxon>Bacillati</taxon>
        <taxon>Bacillota</taxon>
        <taxon>Bacilli</taxon>
        <taxon>Bacillales</taxon>
        <taxon>Geomicrobium</taxon>
    </lineage>
</organism>
<dbReference type="InterPro" id="IPR013520">
    <property type="entry name" value="Ribonucl_H"/>
</dbReference>
<evidence type="ECO:0000256" key="5">
    <source>
        <dbReference type="ARBA" id="ARBA00022801"/>
    </source>
</evidence>
<feature type="domain" description="Helicase ATP-binding" evidence="16">
    <location>
        <begin position="274"/>
        <end position="503"/>
    </location>
</feature>
<keyword evidence="9" id="KW-0408">Iron</keyword>
<dbReference type="InterPro" id="IPR036397">
    <property type="entry name" value="RNaseH_sf"/>
</dbReference>
<reference evidence="19 20" key="1">
    <citation type="submission" date="2021-01" db="EMBL/GenBank/DDBJ databases">
        <title>Genomic Encyclopedia of Type Strains, Phase IV (KMG-IV): sequencing the most valuable type-strain genomes for metagenomic binning, comparative biology and taxonomic classification.</title>
        <authorList>
            <person name="Goeker M."/>
        </authorList>
    </citation>
    <scope>NUCLEOTIDE SEQUENCE [LARGE SCALE GENOMIC DNA]</scope>
    <source>
        <strain evidence="19 20">DSM 25540</strain>
    </source>
</reference>
<dbReference type="InterPro" id="IPR010614">
    <property type="entry name" value="RAD3-like_helicase_DEAD"/>
</dbReference>
<evidence type="ECO:0000256" key="3">
    <source>
        <dbReference type="ARBA" id="ARBA00022723"/>
    </source>
</evidence>
<evidence type="ECO:0000256" key="9">
    <source>
        <dbReference type="ARBA" id="ARBA00023004"/>
    </source>
</evidence>
<feature type="short sequence motif" description="DEAH box" evidence="14">
    <location>
        <begin position="466"/>
        <end position="469"/>
    </location>
</feature>
<dbReference type="InterPro" id="IPR001650">
    <property type="entry name" value="Helicase_C-like"/>
</dbReference>
<evidence type="ECO:0000256" key="8">
    <source>
        <dbReference type="ARBA" id="ARBA00022840"/>
    </source>
</evidence>
<dbReference type="PROSITE" id="PS51193">
    <property type="entry name" value="HELICASE_ATP_BIND_2"/>
    <property type="match status" value="1"/>
</dbReference>
<name>A0ABS2PDJ1_9BACL</name>
<dbReference type="Proteomes" id="UP000741863">
    <property type="component" value="Unassembled WGS sequence"/>
</dbReference>
<dbReference type="PANTHER" id="PTHR11472:SF34">
    <property type="entry name" value="REGULATOR OF TELOMERE ELONGATION HELICASE 1"/>
    <property type="match status" value="1"/>
</dbReference>
<dbReference type="SMART" id="SM00479">
    <property type="entry name" value="EXOIII"/>
    <property type="match status" value="1"/>
</dbReference>
<evidence type="ECO:0000256" key="10">
    <source>
        <dbReference type="ARBA" id="ARBA00023014"/>
    </source>
</evidence>
<comment type="similarity">
    <text evidence="14 15">Belongs to the helicase family. DinG subfamily. Type 2 sub-subfamily.</text>
</comment>
<keyword evidence="2 14" id="KW-0540">Nuclease</keyword>
<dbReference type="HAMAP" id="MF_02206">
    <property type="entry name" value="DinG_exonucl"/>
    <property type="match status" value="1"/>
</dbReference>
<keyword evidence="11" id="KW-0238">DNA-binding</keyword>
<evidence type="ECO:0000313" key="20">
    <source>
        <dbReference type="Proteomes" id="UP000741863"/>
    </source>
</evidence>
<evidence type="ECO:0000259" key="17">
    <source>
        <dbReference type="PROSITE" id="PS51193"/>
    </source>
</evidence>
<dbReference type="InterPro" id="IPR006310">
    <property type="entry name" value="DinG"/>
</dbReference>
<proteinExistence type="inferred from homology"/>
<evidence type="ECO:0000256" key="11">
    <source>
        <dbReference type="ARBA" id="ARBA00023125"/>
    </source>
</evidence>
<evidence type="ECO:0000256" key="7">
    <source>
        <dbReference type="ARBA" id="ARBA00022839"/>
    </source>
</evidence>
<evidence type="ECO:0000313" key="19">
    <source>
        <dbReference type="EMBL" id="MBM7633499.1"/>
    </source>
</evidence>
<accession>A0ABS2PDJ1</accession>
<keyword evidence="6 19" id="KW-0347">Helicase</keyword>
<evidence type="ECO:0000259" key="18">
    <source>
        <dbReference type="PROSITE" id="PS51194"/>
    </source>
</evidence>
<dbReference type="SMART" id="SM00491">
    <property type="entry name" value="HELICc2"/>
    <property type="match status" value="1"/>
</dbReference>
<keyword evidence="4 14" id="KW-0547">Nucleotide-binding</keyword>
<keyword evidence="7 14" id="KW-0269">Exonuclease</keyword>
<dbReference type="GO" id="GO:0016787">
    <property type="term" value="F:hydrolase activity"/>
    <property type="evidence" value="ECO:0007669"/>
    <property type="project" value="UniProtKB-KW"/>
</dbReference>
<keyword evidence="10" id="KW-0411">Iron-sulfur</keyword>
<keyword evidence="12" id="KW-0413">Isomerase</keyword>
<protein>
    <recommendedName>
        <fullName evidence="14 15">3'-5' exonuclease DinG</fullName>
        <ecNumber evidence="14 15">3.1.-.-</ecNumber>
    </recommendedName>
</protein>
<dbReference type="SMART" id="SM00487">
    <property type="entry name" value="DEXDc"/>
    <property type="match status" value="1"/>
</dbReference>
<dbReference type="EMBL" id="JAFBEC010000007">
    <property type="protein sequence ID" value="MBM7633499.1"/>
    <property type="molecule type" value="Genomic_DNA"/>
</dbReference>
<comment type="function">
    <text evidence="14 15">3'-5' exonuclease.</text>
</comment>
<dbReference type="Pfam" id="PF06733">
    <property type="entry name" value="DEAD_2"/>
    <property type="match status" value="1"/>
</dbReference>
<evidence type="ECO:0000256" key="13">
    <source>
        <dbReference type="ARBA" id="ARBA00048954"/>
    </source>
</evidence>
<dbReference type="InterPro" id="IPR012337">
    <property type="entry name" value="RNaseH-like_sf"/>
</dbReference>
<dbReference type="RefSeq" id="WP_204698185.1">
    <property type="nucleotide sequence ID" value="NZ_JAFBEC010000007.1"/>
</dbReference>
<evidence type="ECO:0000256" key="15">
    <source>
        <dbReference type="RuleBase" id="RU364106"/>
    </source>
</evidence>
<dbReference type="Gene3D" id="3.30.420.10">
    <property type="entry name" value="Ribonuclease H-like superfamily/Ribonuclease H"/>
    <property type="match status" value="1"/>
</dbReference>
<dbReference type="Pfam" id="PF00270">
    <property type="entry name" value="DEAD"/>
    <property type="match status" value="1"/>
</dbReference>
<feature type="binding site" evidence="14">
    <location>
        <begin position="287"/>
        <end position="294"/>
    </location>
    <ligand>
        <name>ATP</name>
        <dbReference type="ChEBI" id="CHEBI:30616"/>
    </ligand>
</feature>
<comment type="caution">
    <text evidence="19">The sequence shown here is derived from an EMBL/GenBank/DDBJ whole genome shotgun (WGS) entry which is preliminary data.</text>
</comment>
<dbReference type="EC" id="3.1.-.-" evidence="14 15"/>
<keyword evidence="20" id="KW-1185">Reference proteome</keyword>
<sequence>MKGDRYVVIDVETTGNRPTTSDRVIEVGMTVIEGLEIVDSFSSFVNPNRDIPLFIEQLTGISEEDVENAPTFDEIAPRILQALDGACFVAHHVDFDLSFINAELDRAGYAQFEGELLDTVEMARMLYPTFESYRLQTLSDIFEFSHEQPHRAGSDAYVTAKLLIEMFTKLSALPRETVHRMKPYTEQMCNGLHRIIHEIDVYNFEQADRSLPNDVEIYRGFAIRKRQQHSESTQAASAQSFDAALFFGEEGLLSKTTTNYEERAGQSTMSTAVWKAMNNEEHLLCEAATGTGKTLAYLYPALMKSLEANRPTVIATETIALQQQIVDREIIKLNEALNEDINVAILKGRSHYLCLQKFEHFLDRMPSSYDEHLFAAQLLVWLVETIDGDIEELNLPSGGYTLWEELKSDSYTCSHAGCSYYNRCYYHRAKERAKHAQLIITNHSLLFTDRFSSSGILPKYETVIFDEAHQMEDTAGKYLGYESSYQQLVRLISRFGLQDSEGLLFEIERSLKEKSINRYDVEWVRNRKQELYHLQSEWLQLFQTLQNIANKKPSGTIHYRPSQYEGKFVMEVVERISYMIDTLQKEWLNCIAQLEDQHPEESTLWRKVSQLIDDFTDENETVRQLLVHEVEEHVYWMEAGKTNAFDRLTLYRRPISIASSMQSYFFDEVKSVIMTSATLTVKDSFSFIKNTLGLPKENVNELKVESPFSYAKQAQLLVPSDFPDIKQEEEYIDALSEFISMLTSHVNGKMLVLFTSYDMLKKTYNRVKPQLEDLNYALLAQGVKGEQRTRLVKNFRKYERAILFGTSTFWEGIDLPGEDVRALIIVRLPFTPPNDPVYQAKANELTMRNENSFQKLAIPKAVLRFKQGFGRLIRTKDDRGLVYVLDKRLVEARYGNSFIRSLPEIPHTYTSTDEILSITSDFFEE</sequence>
<evidence type="ECO:0000256" key="6">
    <source>
        <dbReference type="ARBA" id="ARBA00022806"/>
    </source>
</evidence>
<evidence type="ECO:0000256" key="1">
    <source>
        <dbReference type="ARBA" id="ARBA00001966"/>
    </source>
</evidence>
<gene>
    <name evidence="14 15" type="primary">dinG</name>
    <name evidence="19" type="ORF">JOD17_002593</name>
</gene>
<evidence type="ECO:0000256" key="14">
    <source>
        <dbReference type="HAMAP-Rule" id="MF_02206"/>
    </source>
</evidence>
<feature type="domain" description="Helicase C-terminal" evidence="18">
    <location>
        <begin position="727"/>
        <end position="913"/>
    </location>
</feature>
<comment type="catalytic activity">
    <reaction evidence="13">
        <text>ATP + H2O = ADP + phosphate + H(+)</text>
        <dbReference type="Rhea" id="RHEA:13065"/>
        <dbReference type="ChEBI" id="CHEBI:15377"/>
        <dbReference type="ChEBI" id="CHEBI:15378"/>
        <dbReference type="ChEBI" id="CHEBI:30616"/>
        <dbReference type="ChEBI" id="CHEBI:43474"/>
        <dbReference type="ChEBI" id="CHEBI:456216"/>
        <dbReference type="EC" id="5.6.2.3"/>
    </reaction>
</comment>
<dbReference type="Pfam" id="PF13307">
    <property type="entry name" value="Helicase_C_2"/>
    <property type="match status" value="1"/>
</dbReference>
<dbReference type="InterPro" id="IPR014001">
    <property type="entry name" value="Helicase_ATP-bd"/>
</dbReference>
<comment type="cofactor">
    <cofactor evidence="1">
        <name>[4Fe-4S] cluster</name>
        <dbReference type="ChEBI" id="CHEBI:49883"/>
    </cofactor>
</comment>
<dbReference type="CDD" id="cd06127">
    <property type="entry name" value="DEDDh"/>
    <property type="match status" value="1"/>
</dbReference>
<keyword evidence="5 14" id="KW-0378">Hydrolase</keyword>
<dbReference type="InterPro" id="IPR011545">
    <property type="entry name" value="DEAD/DEAH_box_helicase_dom"/>
</dbReference>
<evidence type="ECO:0000256" key="12">
    <source>
        <dbReference type="ARBA" id="ARBA00023235"/>
    </source>
</evidence>
<dbReference type="PROSITE" id="PS51192">
    <property type="entry name" value="HELICASE_ATP_BIND_1"/>
    <property type="match status" value="1"/>
</dbReference>
<dbReference type="PANTHER" id="PTHR11472">
    <property type="entry name" value="DNA REPAIR DEAD HELICASE RAD3/XP-D SUBFAMILY MEMBER"/>
    <property type="match status" value="1"/>
</dbReference>
<dbReference type="InterPro" id="IPR027417">
    <property type="entry name" value="P-loop_NTPase"/>
</dbReference>
<feature type="domain" description="Helicase ATP-binding" evidence="17">
    <location>
        <begin position="252"/>
        <end position="514"/>
    </location>
</feature>
<dbReference type="NCBIfam" id="TIGR00573">
    <property type="entry name" value="dnaq"/>
    <property type="match status" value="1"/>
</dbReference>
<dbReference type="InterPro" id="IPR006054">
    <property type="entry name" value="DnaQ"/>
</dbReference>
<dbReference type="InterPro" id="IPR045028">
    <property type="entry name" value="DinG/Rad3-like"/>
</dbReference>
<dbReference type="SUPFAM" id="SSF53098">
    <property type="entry name" value="Ribonuclease H-like"/>
    <property type="match status" value="1"/>
</dbReference>
<dbReference type="InterPro" id="IPR014013">
    <property type="entry name" value="Helic_SF1/SF2_ATP-bd_DinG/Rad3"/>
</dbReference>
<evidence type="ECO:0000259" key="16">
    <source>
        <dbReference type="PROSITE" id="PS51192"/>
    </source>
</evidence>